<feature type="binding site" evidence="19">
    <location>
        <begin position="112"/>
        <end position="118"/>
    </location>
    <ligand>
        <name>ATP</name>
        <dbReference type="ChEBI" id="CHEBI:30616"/>
    </ligand>
</feature>
<keyword evidence="10 19" id="KW-0131">Cell cycle</keyword>
<dbReference type="Proteomes" id="UP000662904">
    <property type="component" value="Chromosome"/>
</dbReference>
<keyword evidence="7 19" id="KW-0067">ATP-binding</keyword>
<evidence type="ECO:0000256" key="18">
    <source>
        <dbReference type="ARBA" id="ARBA00081560"/>
    </source>
</evidence>
<dbReference type="FunFam" id="3.90.190.20:FF:000006">
    <property type="entry name" value="UDP-N-acetylmuramoyl-L-alanyl-D-glutamate--2,6-diaminopimelate ligase"/>
    <property type="match status" value="1"/>
</dbReference>
<dbReference type="SUPFAM" id="SSF53244">
    <property type="entry name" value="MurD-like peptide ligases, peptide-binding domain"/>
    <property type="match status" value="1"/>
</dbReference>
<feature type="binding site" evidence="19">
    <location>
        <begin position="154"/>
        <end position="155"/>
    </location>
    <ligand>
        <name>UDP-N-acetyl-alpha-D-muramoyl-L-alanyl-D-glutamate</name>
        <dbReference type="ChEBI" id="CHEBI:83900"/>
    </ligand>
</feature>
<evidence type="ECO:0000256" key="5">
    <source>
        <dbReference type="ARBA" id="ARBA00022618"/>
    </source>
</evidence>
<evidence type="ECO:0000256" key="6">
    <source>
        <dbReference type="ARBA" id="ARBA00022741"/>
    </source>
</evidence>
<feature type="binding site" evidence="19">
    <location>
        <begin position="403"/>
        <end position="406"/>
    </location>
    <ligand>
        <name>meso-2,6-diaminopimelate</name>
        <dbReference type="ChEBI" id="CHEBI:57791"/>
    </ligand>
</feature>
<keyword evidence="19" id="KW-0460">Magnesium</keyword>
<dbReference type="GO" id="GO:0004326">
    <property type="term" value="F:tetrahydrofolylpolyglutamate synthase activity"/>
    <property type="evidence" value="ECO:0007669"/>
    <property type="project" value="InterPro"/>
</dbReference>
<evidence type="ECO:0000259" key="22">
    <source>
        <dbReference type="Pfam" id="PF02875"/>
    </source>
</evidence>
<comment type="similarity">
    <text evidence="2 19">Belongs to the MurCDEF family. MurE subfamily.</text>
</comment>
<dbReference type="InterPro" id="IPR036565">
    <property type="entry name" value="Mur-like_cat_sf"/>
</dbReference>
<evidence type="ECO:0000256" key="16">
    <source>
        <dbReference type="ARBA" id="ARBA00075482"/>
    </source>
</evidence>
<evidence type="ECO:0000256" key="3">
    <source>
        <dbReference type="ARBA" id="ARBA00022490"/>
    </source>
</evidence>
<evidence type="ECO:0000256" key="8">
    <source>
        <dbReference type="ARBA" id="ARBA00022960"/>
    </source>
</evidence>
<evidence type="ECO:0000256" key="4">
    <source>
        <dbReference type="ARBA" id="ARBA00022598"/>
    </source>
</evidence>
<dbReference type="InterPro" id="IPR000713">
    <property type="entry name" value="Mur_ligase_N"/>
</dbReference>
<dbReference type="Gene3D" id="3.40.1390.10">
    <property type="entry name" value="MurE/MurF, N-terminal domain"/>
    <property type="match status" value="1"/>
</dbReference>
<dbReference type="InterPro" id="IPR035911">
    <property type="entry name" value="MurE/MurF_N"/>
</dbReference>
<keyword evidence="4 19" id="KW-0436">Ligase</keyword>
<feature type="domain" description="Mur ligase N-terminal catalytic" evidence="21">
    <location>
        <begin position="24"/>
        <end position="98"/>
    </location>
</feature>
<feature type="binding site" evidence="19">
    <location>
        <position position="459"/>
    </location>
    <ligand>
        <name>meso-2,6-diaminopimelate</name>
        <dbReference type="ChEBI" id="CHEBI:57791"/>
    </ligand>
</feature>
<comment type="subcellular location">
    <subcellularLocation>
        <location evidence="19 20">Cytoplasm</location>
    </subcellularLocation>
</comment>
<dbReference type="AlphaFoldDB" id="A0A8A0RP97"/>
<keyword evidence="8 19" id="KW-0133">Cell shape</keyword>
<keyword evidence="5 19" id="KW-0132">Cell division</keyword>
<feature type="binding site" evidence="19">
    <location>
        <position position="189"/>
    </location>
    <ligand>
        <name>UDP-N-acetyl-alpha-D-muramoyl-L-alanyl-D-glutamate</name>
        <dbReference type="ChEBI" id="CHEBI:83900"/>
    </ligand>
</feature>
<evidence type="ECO:0000256" key="11">
    <source>
        <dbReference type="ARBA" id="ARBA00023316"/>
    </source>
</evidence>
<dbReference type="GO" id="GO:0000287">
    <property type="term" value="F:magnesium ion binding"/>
    <property type="evidence" value="ECO:0007669"/>
    <property type="project" value="UniProtKB-UniRule"/>
</dbReference>
<dbReference type="InterPro" id="IPR005761">
    <property type="entry name" value="UDP-N-AcMur-Glu-dNH2Pim_ligase"/>
</dbReference>
<sequence length="486" mass="54017">MSQLKKLIEKLDDIKELKGESDKEIQGIAYDSRKVEKDFIFVAIKGFVHDGHDFIGDAVKKGAACVVVEEGVPLPLHITQIKVKNTRKALACLTKAFYNNLDEKMHLIGVTGTNGKTTTTHLIKKILEESGKKVGLIGTISNKIGDREIQAERTTPEAPDLFKLFKEMYDNGVEYVVMEVSSHSLELERVYGLKFKIGVFTNLTQDHLDFHENFENYYQAKKKLFKISSLGVINCDDKAGRRLVDEIDIPVLTYGIGGKCDIKAENINFSSKGVTFDIATPSVESYRISLNIPGTFSVYNALACISTGIALDIDLQKIKKALAQIRGVPGRFEIIDEGQDFTVIVDYAHTPDGLENILKGVKEFASGKIIVVFGCGGNRDKKKRPVMGRIATEIADLSVITSDNPRYEEPEAIISEIEEGAKLGRGEYIKIADRRAGIEYALKHARKDDVVVIAGKGHETYQIIGDKSIPFDDREVAREILRGFKK</sequence>
<dbReference type="SUPFAM" id="SSF53623">
    <property type="entry name" value="MurD-like peptide ligases, catalytic domain"/>
    <property type="match status" value="1"/>
</dbReference>
<evidence type="ECO:0000256" key="17">
    <source>
        <dbReference type="ARBA" id="ARBA00076158"/>
    </source>
</evidence>
<dbReference type="HAMAP" id="MF_00208">
    <property type="entry name" value="MurE"/>
    <property type="match status" value="1"/>
</dbReference>
<dbReference type="PROSITE" id="PS01011">
    <property type="entry name" value="FOLYLPOLYGLU_SYNT_1"/>
    <property type="match status" value="1"/>
</dbReference>
<feature type="binding site" evidence="19">
    <location>
        <position position="32"/>
    </location>
    <ligand>
        <name>UDP-N-acetyl-alpha-D-muramoyl-L-alanyl-D-glutamate</name>
        <dbReference type="ChEBI" id="CHEBI:83900"/>
    </ligand>
</feature>
<feature type="short sequence motif" description="Meso-diaminopimelate recognition motif" evidence="19">
    <location>
        <begin position="403"/>
        <end position="406"/>
    </location>
</feature>
<dbReference type="GO" id="GO:0008765">
    <property type="term" value="F:UDP-N-acetylmuramoylalanyl-D-glutamate-2,6-diaminopimelate ligase activity"/>
    <property type="evidence" value="ECO:0007669"/>
    <property type="project" value="UniProtKB-UniRule"/>
</dbReference>
<dbReference type="EMBL" id="CP059066">
    <property type="protein sequence ID" value="QSQ09732.1"/>
    <property type="molecule type" value="Genomic_DNA"/>
</dbReference>
<evidence type="ECO:0000256" key="7">
    <source>
        <dbReference type="ARBA" id="ARBA00022840"/>
    </source>
</evidence>
<evidence type="ECO:0000256" key="1">
    <source>
        <dbReference type="ARBA" id="ARBA00004752"/>
    </source>
</evidence>
<keyword evidence="9 19" id="KW-0573">Peptidoglycan synthesis</keyword>
<keyword evidence="3 19" id="KW-0963">Cytoplasm</keyword>
<proteinExistence type="inferred from homology"/>
<comment type="function">
    <text evidence="13 19">Catalyzes the addition of meso-diaminopimelic acid to the nucleotide precursor UDP-N-acetylmuramoyl-L-alanyl-D-glutamate (UMAG) in the biosynthesis of bacterial cell-wall peptidoglycan.</text>
</comment>
<gene>
    <name evidence="19 24" type="primary">murE</name>
    <name evidence="24" type="ORF">H0A61_02112</name>
</gene>
<dbReference type="KEGG" id="kme:H0A61_02112"/>
<evidence type="ECO:0000256" key="10">
    <source>
        <dbReference type="ARBA" id="ARBA00023306"/>
    </source>
</evidence>
<evidence type="ECO:0000259" key="21">
    <source>
        <dbReference type="Pfam" id="PF01225"/>
    </source>
</evidence>
<dbReference type="PANTHER" id="PTHR23135:SF4">
    <property type="entry name" value="UDP-N-ACETYLMURAMOYL-L-ALANYL-D-GLUTAMATE--2,6-DIAMINOPIMELATE LIGASE MURE HOMOLOG, CHLOROPLASTIC"/>
    <property type="match status" value="1"/>
</dbReference>
<keyword evidence="25" id="KW-1185">Reference proteome</keyword>
<feature type="domain" description="Mur ligase central" evidence="23">
    <location>
        <begin position="110"/>
        <end position="306"/>
    </location>
</feature>
<dbReference type="EC" id="6.3.2.13" evidence="14 19"/>
<feature type="domain" description="Mur ligase C-terminal" evidence="22">
    <location>
        <begin position="330"/>
        <end position="457"/>
    </location>
</feature>
<dbReference type="GO" id="GO:0005524">
    <property type="term" value="F:ATP binding"/>
    <property type="evidence" value="ECO:0007669"/>
    <property type="project" value="UniProtKB-UniRule"/>
</dbReference>
<dbReference type="Pfam" id="PF01225">
    <property type="entry name" value="Mur_ligase"/>
    <property type="match status" value="1"/>
</dbReference>
<dbReference type="RefSeq" id="WP_206707071.1">
    <property type="nucleotide sequence ID" value="NZ_CP059066.1"/>
</dbReference>
<dbReference type="NCBIfam" id="NF001126">
    <property type="entry name" value="PRK00139.1-4"/>
    <property type="match status" value="1"/>
</dbReference>
<dbReference type="GO" id="GO:0008360">
    <property type="term" value="P:regulation of cell shape"/>
    <property type="evidence" value="ECO:0007669"/>
    <property type="project" value="UniProtKB-KW"/>
</dbReference>
<protein>
    <recommendedName>
        <fullName evidence="15 19">UDP-N-acetylmuramoyl-L-alanyl-D-glutamate--2,6-diaminopimelate ligase</fullName>
        <ecNumber evidence="14 19">6.3.2.13</ecNumber>
    </recommendedName>
    <alternativeName>
        <fullName evidence="16 19">Meso-A2pm-adding enzyme</fullName>
    </alternativeName>
    <alternativeName>
        <fullName evidence="17 19">Meso-diaminopimelate-adding enzyme</fullName>
    </alternativeName>
    <alternativeName>
        <fullName evidence="18 19">UDP-MurNAc-L-Ala-D-Glu:meso-diaminopimelate ligase</fullName>
    </alternativeName>
    <alternativeName>
        <fullName evidence="19">UDP-MurNAc-tripeptide synthetase</fullName>
    </alternativeName>
    <alternativeName>
        <fullName evidence="19">UDP-N-acetylmuramyl-tripeptide synthetase</fullName>
    </alternativeName>
</protein>
<evidence type="ECO:0000256" key="12">
    <source>
        <dbReference type="ARBA" id="ARBA00050251"/>
    </source>
</evidence>
<evidence type="ECO:0000256" key="2">
    <source>
        <dbReference type="ARBA" id="ARBA00005898"/>
    </source>
</evidence>
<dbReference type="Gene3D" id="3.40.1190.10">
    <property type="entry name" value="Mur-like, catalytic domain"/>
    <property type="match status" value="1"/>
</dbReference>
<organism evidence="24 25">
    <name type="scientific">Koleobacter methoxysyntrophicus</name>
    <dbReference type="NCBI Taxonomy" id="2751313"/>
    <lineage>
        <taxon>Bacteria</taxon>
        <taxon>Bacillati</taxon>
        <taxon>Bacillota</taxon>
        <taxon>Clostridia</taxon>
        <taxon>Koleobacterales</taxon>
        <taxon>Koleobacteraceae</taxon>
        <taxon>Koleobacter</taxon>
    </lineage>
</organism>
<dbReference type="GO" id="GO:0009252">
    <property type="term" value="P:peptidoglycan biosynthetic process"/>
    <property type="evidence" value="ECO:0007669"/>
    <property type="project" value="UniProtKB-UniRule"/>
</dbReference>
<dbReference type="Gene3D" id="3.90.190.20">
    <property type="entry name" value="Mur ligase, C-terminal domain"/>
    <property type="match status" value="1"/>
</dbReference>
<feature type="binding site" evidence="19">
    <location>
        <position position="181"/>
    </location>
    <ligand>
        <name>UDP-N-acetyl-alpha-D-muramoyl-L-alanyl-D-glutamate</name>
        <dbReference type="ChEBI" id="CHEBI:83900"/>
    </ligand>
</feature>
<dbReference type="UniPathway" id="UPA00219"/>
<dbReference type="GO" id="GO:0005737">
    <property type="term" value="C:cytoplasm"/>
    <property type="evidence" value="ECO:0007669"/>
    <property type="project" value="UniProtKB-SubCell"/>
</dbReference>
<feature type="modified residue" description="N6-carboxylysine" evidence="19">
    <location>
        <position position="221"/>
    </location>
</feature>
<comment type="PTM">
    <text evidence="19">Carboxylation is probably crucial for Mg(2+) binding and, consequently, for the gamma-phosphate positioning of ATP.</text>
</comment>
<dbReference type="InterPro" id="IPR004101">
    <property type="entry name" value="Mur_ligase_C"/>
</dbReference>
<dbReference type="GO" id="GO:0051301">
    <property type="term" value="P:cell division"/>
    <property type="evidence" value="ECO:0007669"/>
    <property type="project" value="UniProtKB-KW"/>
</dbReference>
<dbReference type="NCBIfam" id="TIGR01085">
    <property type="entry name" value="murE"/>
    <property type="match status" value="1"/>
</dbReference>
<keyword evidence="6 19" id="KW-0547">Nucleotide-binding</keyword>
<name>A0A8A0RP97_9FIRM</name>
<evidence type="ECO:0000256" key="15">
    <source>
        <dbReference type="ARBA" id="ARBA00072883"/>
    </source>
</evidence>
<evidence type="ECO:0000256" key="14">
    <source>
        <dbReference type="ARBA" id="ARBA00066633"/>
    </source>
</evidence>
<evidence type="ECO:0000259" key="23">
    <source>
        <dbReference type="Pfam" id="PF08245"/>
    </source>
</evidence>
<evidence type="ECO:0000313" key="25">
    <source>
        <dbReference type="Proteomes" id="UP000662904"/>
    </source>
</evidence>
<comment type="pathway">
    <text evidence="1 19 20">Cell wall biogenesis; peptidoglycan biosynthesis.</text>
</comment>
<reference evidence="24" key="1">
    <citation type="submission" date="2020-07" db="EMBL/GenBank/DDBJ databases">
        <title>Koleobacter methoxysyntrophicus gen. nov., sp. nov., a novel anaerobic bacterium isolated from deep subsurface oil field and proposal of Koleobacterales ord. nov. in the phylum Firmicutes.</title>
        <authorList>
            <person name="Sakamoto S."/>
            <person name="Tamaki H."/>
        </authorList>
    </citation>
    <scope>NUCLEOTIDE SEQUENCE</scope>
    <source>
        <strain evidence="24">NRmbB1</strain>
    </source>
</reference>
<dbReference type="GO" id="GO:0071555">
    <property type="term" value="P:cell wall organization"/>
    <property type="evidence" value="ECO:0007669"/>
    <property type="project" value="UniProtKB-KW"/>
</dbReference>
<dbReference type="InterPro" id="IPR013221">
    <property type="entry name" value="Mur_ligase_cen"/>
</dbReference>
<dbReference type="SUPFAM" id="SSF63418">
    <property type="entry name" value="MurE/MurF N-terminal domain"/>
    <property type="match status" value="1"/>
</dbReference>
<dbReference type="Pfam" id="PF08245">
    <property type="entry name" value="Mur_ligase_M"/>
    <property type="match status" value="1"/>
</dbReference>
<evidence type="ECO:0000256" key="9">
    <source>
        <dbReference type="ARBA" id="ARBA00022984"/>
    </source>
</evidence>
<comment type="caution">
    <text evidence="19">Lacks conserved residue(s) required for the propagation of feature annotation.</text>
</comment>
<evidence type="ECO:0000256" key="20">
    <source>
        <dbReference type="RuleBase" id="RU004135"/>
    </source>
</evidence>
<evidence type="ECO:0000256" key="19">
    <source>
        <dbReference type="HAMAP-Rule" id="MF_00208"/>
    </source>
</evidence>
<feature type="binding site" evidence="19">
    <location>
        <position position="455"/>
    </location>
    <ligand>
        <name>meso-2,6-diaminopimelate</name>
        <dbReference type="ChEBI" id="CHEBI:57791"/>
    </ligand>
</feature>
<dbReference type="PANTHER" id="PTHR23135">
    <property type="entry name" value="MUR LIGASE FAMILY MEMBER"/>
    <property type="match status" value="1"/>
</dbReference>
<dbReference type="Pfam" id="PF02875">
    <property type="entry name" value="Mur_ligase_C"/>
    <property type="match status" value="1"/>
</dbReference>
<accession>A0A8A0RP97</accession>
<dbReference type="InterPro" id="IPR018109">
    <property type="entry name" value="Folylpolyglutamate_synth_CS"/>
</dbReference>
<dbReference type="NCBIfam" id="NF001124">
    <property type="entry name" value="PRK00139.1-2"/>
    <property type="match status" value="1"/>
</dbReference>
<keyword evidence="11 19" id="KW-0961">Cell wall biogenesis/degradation</keyword>
<evidence type="ECO:0000256" key="13">
    <source>
        <dbReference type="ARBA" id="ARBA00056782"/>
    </source>
</evidence>
<comment type="cofactor">
    <cofactor evidence="19">
        <name>Mg(2+)</name>
        <dbReference type="ChEBI" id="CHEBI:18420"/>
    </cofactor>
</comment>
<evidence type="ECO:0000313" key="24">
    <source>
        <dbReference type="EMBL" id="QSQ09732.1"/>
    </source>
</evidence>
<dbReference type="InterPro" id="IPR036615">
    <property type="entry name" value="Mur_ligase_C_dom_sf"/>
</dbReference>
<comment type="catalytic activity">
    <reaction evidence="12 19">
        <text>UDP-N-acetyl-alpha-D-muramoyl-L-alanyl-D-glutamate + meso-2,6-diaminopimelate + ATP = UDP-N-acetyl-alpha-D-muramoyl-L-alanyl-gamma-D-glutamyl-meso-2,6-diaminopimelate + ADP + phosphate + H(+)</text>
        <dbReference type="Rhea" id="RHEA:23676"/>
        <dbReference type="ChEBI" id="CHEBI:15378"/>
        <dbReference type="ChEBI" id="CHEBI:30616"/>
        <dbReference type="ChEBI" id="CHEBI:43474"/>
        <dbReference type="ChEBI" id="CHEBI:57791"/>
        <dbReference type="ChEBI" id="CHEBI:83900"/>
        <dbReference type="ChEBI" id="CHEBI:83905"/>
        <dbReference type="ChEBI" id="CHEBI:456216"/>
        <dbReference type="EC" id="6.3.2.13"/>
    </reaction>
</comment>
<feature type="binding site" evidence="19">
    <location>
        <position position="379"/>
    </location>
    <ligand>
        <name>meso-2,6-diaminopimelate</name>
        <dbReference type="ChEBI" id="CHEBI:57791"/>
    </ligand>
</feature>